<dbReference type="EMBL" id="GL193814">
    <property type="protein sequence ID" value="EFB21904.1"/>
    <property type="molecule type" value="Genomic_DNA"/>
</dbReference>
<evidence type="ECO:0000313" key="1">
    <source>
        <dbReference type="EMBL" id="EFB21904.1"/>
    </source>
</evidence>
<protein>
    <submittedName>
        <fullName evidence="1">Uncharacterized protein</fullName>
    </submittedName>
</protein>
<dbReference type="AlphaFoldDB" id="D2HZM6"/>
<accession>D2HZM6</accession>
<dbReference type="InParanoid" id="D2HZM6"/>
<gene>
    <name evidence="1" type="ORF">PANDA_018278</name>
</gene>
<proteinExistence type="predicted"/>
<organism evidence="1">
    <name type="scientific">Ailuropoda melanoleuca</name>
    <name type="common">Giant panda</name>
    <dbReference type="NCBI Taxonomy" id="9646"/>
    <lineage>
        <taxon>Eukaryota</taxon>
        <taxon>Metazoa</taxon>
        <taxon>Chordata</taxon>
        <taxon>Craniata</taxon>
        <taxon>Vertebrata</taxon>
        <taxon>Euteleostomi</taxon>
        <taxon>Mammalia</taxon>
        <taxon>Eutheria</taxon>
        <taxon>Laurasiatheria</taxon>
        <taxon>Carnivora</taxon>
        <taxon>Caniformia</taxon>
        <taxon>Ursidae</taxon>
        <taxon>Ailuropoda</taxon>
    </lineage>
</organism>
<name>D2HZM6_AILME</name>
<reference evidence="1" key="1">
    <citation type="journal article" date="2010" name="Nature">
        <title>The sequence and de novo assembly of the giant panda genome.</title>
        <authorList>
            <person name="Li R."/>
            <person name="Fan W."/>
            <person name="Tian G."/>
            <person name="Zhu H."/>
            <person name="He L."/>
            <person name="Cai J."/>
            <person name="Huang Q."/>
            <person name="Cai Q."/>
            <person name="Li B."/>
            <person name="Bai Y."/>
            <person name="Zhang Z."/>
            <person name="Zhang Y."/>
            <person name="Wang W."/>
            <person name="Li J."/>
            <person name="Wei F."/>
            <person name="Li H."/>
            <person name="Jian M."/>
            <person name="Li J."/>
            <person name="Zhang Z."/>
            <person name="Nielsen R."/>
            <person name="Li D."/>
            <person name="Gu W."/>
            <person name="Yang Z."/>
            <person name="Xuan Z."/>
            <person name="Ryder O.A."/>
            <person name="Leung F.C."/>
            <person name="Zhou Y."/>
            <person name="Cao J."/>
            <person name="Sun X."/>
            <person name="Fu Y."/>
            <person name="Fang X."/>
            <person name="Guo X."/>
            <person name="Wang B."/>
            <person name="Hou R."/>
            <person name="Shen F."/>
            <person name="Mu B."/>
            <person name="Ni P."/>
            <person name="Lin R."/>
            <person name="Qian W."/>
            <person name="Wang G."/>
            <person name="Yu C."/>
            <person name="Nie W."/>
            <person name="Wang J."/>
            <person name="Wu Z."/>
            <person name="Liang H."/>
            <person name="Min J."/>
            <person name="Wu Q."/>
            <person name="Cheng S."/>
            <person name="Ruan J."/>
            <person name="Wang M."/>
            <person name="Shi Z."/>
            <person name="Wen M."/>
            <person name="Liu B."/>
            <person name="Ren X."/>
            <person name="Zheng H."/>
            <person name="Dong D."/>
            <person name="Cook K."/>
            <person name="Shan G."/>
            <person name="Zhang H."/>
            <person name="Kosiol C."/>
            <person name="Xie X."/>
            <person name="Lu Z."/>
            <person name="Zheng H."/>
            <person name="Li Y."/>
            <person name="Steiner C.C."/>
            <person name="Lam T.T."/>
            <person name="Lin S."/>
            <person name="Zhang Q."/>
            <person name="Li G."/>
            <person name="Tian J."/>
            <person name="Gong T."/>
            <person name="Liu H."/>
            <person name="Zhang D."/>
            <person name="Fang L."/>
            <person name="Ye C."/>
            <person name="Zhang J."/>
            <person name="Hu W."/>
            <person name="Xu A."/>
            <person name="Ren Y."/>
            <person name="Zhang G."/>
            <person name="Bruford M.W."/>
            <person name="Li Q."/>
            <person name="Ma L."/>
            <person name="Guo Y."/>
            <person name="An N."/>
            <person name="Hu Y."/>
            <person name="Zheng Y."/>
            <person name="Shi Y."/>
            <person name="Li Z."/>
            <person name="Liu Q."/>
            <person name="Chen Y."/>
            <person name="Zhao J."/>
            <person name="Qu N."/>
            <person name="Zhao S."/>
            <person name="Tian F."/>
            <person name="Wang X."/>
            <person name="Wang H."/>
            <person name="Xu L."/>
            <person name="Liu X."/>
            <person name="Vinar T."/>
            <person name="Wang Y."/>
            <person name="Lam T.W."/>
            <person name="Yiu S.M."/>
            <person name="Liu S."/>
            <person name="Zhang H."/>
            <person name="Li D."/>
            <person name="Huang Y."/>
            <person name="Wang X."/>
            <person name="Yang G."/>
            <person name="Jiang Z."/>
            <person name="Wang J."/>
            <person name="Qin N."/>
            <person name="Li L."/>
            <person name="Li J."/>
            <person name="Bolund L."/>
            <person name="Kristiansen K."/>
            <person name="Wong G.K."/>
            <person name="Olson M."/>
            <person name="Zhang X."/>
            <person name="Li S."/>
            <person name="Yang H."/>
            <person name="Wang J."/>
            <person name="Wang J."/>
        </authorList>
    </citation>
    <scope>NUCLEOTIDE SEQUENCE [LARGE SCALE GENOMIC DNA]</scope>
</reference>
<sequence length="85" mass="9836">MRQRKPYKEVRIKLDRSRVISTEEFGLDSPGDGKQLKIGKQTAHSYMFSMENSRVLYTCISAGQFLKKNVEKKALRSKEEPLDLT</sequence>